<protein>
    <submittedName>
        <fullName evidence="2">Uncharacterized protein</fullName>
    </submittedName>
</protein>
<evidence type="ECO:0000313" key="2">
    <source>
        <dbReference type="EMBL" id="WAC01070.1"/>
    </source>
</evidence>
<keyword evidence="3" id="KW-1185">Reference proteome</keyword>
<dbReference type="AlphaFoldDB" id="A0A9E8SFT5"/>
<organism evidence="2 3">
    <name type="scientific">Lacinutrix neustonica</name>
    <dbReference type="NCBI Taxonomy" id="2980107"/>
    <lineage>
        <taxon>Bacteria</taxon>
        <taxon>Pseudomonadati</taxon>
        <taxon>Bacteroidota</taxon>
        <taxon>Flavobacteriia</taxon>
        <taxon>Flavobacteriales</taxon>
        <taxon>Flavobacteriaceae</taxon>
        <taxon>Lacinutrix</taxon>
    </lineage>
</organism>
<dbReference type="InterPro" id="IPR036514">
    <property type="entry name" value="SGNH_hydro_sf"/>
</dbReference>
<dbReference type="KEGG" id="lnu:N7U66_12905"/>
<proteinExistence type="predicted"/>
<dbReference type="RefSeq" id="WP_267675633.1">
    <property type="nucleotide sequence ID" value="NZ_CP113088.1"/>
</dbReference>
<dbReference type="Gene3D" id="3.40.50.1110">
    <property type="entry name" value="SGNH hydrolase"/>
    <property type="match status" value="1"/>
</dbReference>
<reference evidence="2" key="1">
    <citation type="submission" date="2022-11" db="EMBL/GenBank/DDBJ databases">
        <title>Lacinutrix neustonica HL-RS19T sp. nov., isolated from the surface microlayer sample of brackish Lake Shihwa.</title>
        <authorList>
            <person name="Choi J.Y."/>
            <person name="Hwang C.Y."/>
        </authorList>
    </citation>
    <scope>NUCLEOTIDE SEQUENCE</scope>
    <source>
        <strain evidence="2">HL-RS19</strain>
    </source>
</reference>
<evidence type="ECO:0000256" key="1">
    <source>
        <dbReference type="SAM" id="Phobius"/>
    </source>
</evidence>
<dbReference type="Proteomes" id="UP001164705">
    <property type="component" value="Chromosome"/>
</dbReference>
<accession>A0A9E8SFT5</accession>
<keyword evidence="1" id="KW-0472">Membrane</keyword>
<feature type="transmembrane region" description="Helical" evidence="1">
    <location>
        <begin position="12"/>
        <end position="32"/>
    </location>
</feature>
<gene>
    <name evidence="2" type="ORF">N7U66_12905</name>
</gene>
<keyword evidence="1" id="KW-0812">Transmembrane</keyword>
<dbReference type="SUPFAM" id="SSF52266">
    <property type="entry name" value="SGNH hydrolase"/>
    <property type="match status" value="1"/>
</dbReference>
<dbReference type="GO" id="GO:0016788">
    <property type="term" value="F:hydrolase activity, acting on ester bonds"/>
    <property type="evidence" value="ECO:0007669"/>
    <property type="project" value="UniProtKB-ARBA"/>
</dbReference>
<sequence>MTYQNRYILNDFFYPTLLTVFYSSIYYILVCFDKKVKSIKPHLLFYGGTGTVWFDDIKAFPIIDGVKHENIIPNPSAEEQLKERLNVSYNYNREHWSKIKEQKYLLLTPFWHTDKKSAYPQKDQYADLVSQVKSYCKENNVKCIDASYILNKENFGVYTNGSVRGKIDVLHFDAQAHEVLEKFIIENLN</sequence>
<evidence type="ECO:0000313" key="3">
    <source>
        <dbReference type="Proteomes" id="UP001164705"/>
    </source>
</evidence>
<keyword evidence="1" id="KW-1133">Transmembrane helix</keyword>
<dbReference type="EMBL" id="CP113088">
    <property type="protein sequence ID" value="WAC01070.1"/>
    <property type="molecule type" value="Genomic_DNA"/>
</dbReference>
<name>A0A9E8SFT5_9FLAO</name>